<evidence type="ECO:0000313" key="2">
    <source>
        <dbReference type="EMBL" id="CAA9423094.1"/>
    </source>
</evidence>
<dbReference type="AlphaFoldDB" id="A0A6J4PV63"/>
<feature type="region of interest" description="Disordered" evidence="1">
    <location>
        <begin position="1"/>
        <end position="51"/>
    </location>
</feature>
<sequence length="51" mass="5337">MAPEPAPEPHGTAHPAEPDAARTPGAGAAPSDRTDRTVLRSVANPRRTRLL</sequence>
<protein>
    <submittedName>
        <fullName evidence="2">Uncharacterized protein</fullName>
    </submittedName>
</protein>
<evidence type="ECO:0000256" key="1">
    <source>
        <dbReference type="SAM" id="MobiDB-lite"/>
    </source>
</evidence>
<organism evidence="2">
    <name type="scientific">uncultured Quadrisphaera sp</name>
    <dbReference type="NCBI Taxonomy" id="904978"/>
    <lineage>
        <taxon>Bacteria</taxon>
        <taxon>Bacillati</taxon>
        <taxon>Actinomycetota</taxon>
        <taxon>Actinomycetes</taxon>
        <taxon>Kineosporiales</taxon>
        <taxon>Kineosporiaceae</taxon>
        <taxon>Quadrisphaera</taxon>
        <taxon>environmental samples</taxon>
    </lineage>
</organism>
<accession>A0A6J4PV63</accession>
<name>A0A6J4PV63_9ACTN</name>
<proteinExistence type="predicted"/>
<reference evidence="2" key="1">
    <citation type="submission" date="2020-02" db="EMBL/GenBank/DDBJ databases">
        <authorList>
            <person name="Meier V. D."/>
        </authorList>
    </citation>
    <scope>NUCLEOTIDE SEQUENCE</scope>
    <source>
        <strain evidence="2">AVDCRST_MAG35</strain>
    </source>
</reference>
<dbReference type="EMBL" id="CADCUY010000449">
    <property type="protein sequence ID" value="CAA9423094.1"/>
    <property type="molecule type" value="Genomic_DNA"/>
</dbReference>
<gene>
    <name evidence="2" type="ORF">AVDCRST_MAG35-2100</name>
</gene>